<dbReference type="InterPro" id="IPR011004">
    <property type="entry name" value="Trimer_LpxA-like_sf"/>
</dbReference>
<evidence type="ECO:0000313" key="2">
    <source>
        <dbReference type="EMBL" id="MEE2567033.1"/>
    </source>
</evidence>
<organism evidence="2 3">
    <name type="scientific">Hyphobacterium marinum</name>
    <dbReference type="NCBI Taxonomy" id="3116574"/>
    <lineage>
        <taxon>Bacteria</taxon>
        <taxon>Pseudomonadati</taxon>
        <taxon>Pseudomonadota</taxon>
        <taxon>Alphaproteobacteria</taxon>
        <taxon>Maricaulales</taxon>
        <taxon>Maricaulaceae</taxon>
        <taxon>Hyphobacterium</taxon>
    </lineage>
</organism>
<proteinExistence type="inferred from homology"/>
<evidence type="ECO:0000313" key="3">
    <source>
        <dbReference type="Proteomes" id="UP001310692"/>
    </source>
</evidence>
<dbReference type="SUPFAM" id="SSF51161">
    <property type="entry name" value="Trimeric LpxA-like enzymes"/>
    <property type="match status" value="1"/>
</dbReference>
<dbReference type="CDD" id="cd03360">
    <property type="entry name" value="LbH_AT_putative"/>
    <property type="match status" value="1"/>
</dbReference>
<dbReference type="RefSeq" id="WP_330196592.1">
    <property type="nucleotide sequence ID" value="NZ_JAZDRO010000004.1"/>
</dbReference>
<dbReference type="EMBL" id="JAZDRO010000004">
    <property type="protein sequence ID" value="MEE2567033.1"/>
    <property type="molecule type" value="Genomic_DNA"/>
</dbReference>
<keyword evidence="3" id="KW-1185">Reference proteome</keyword>
<sequence length="231" mass="25756">MAERELVIFGSAEIAELARFYFEQDGGRKVAAFTVDDAYVEADNFDGLPLVAWSEAIRRFPPDRYDMHVALSYMKLNRIREAKFNQAREAGYSLASYFCSKSVGWPDLTHGENCFVLENQTIQPGVSLGDNVMLWSGNHIGHGSMIGDHTYFASHIVVSGHCRIGKRCFFGVNATLRDFLTIGDDCFVAMDASITRDLETGSVALGTPATVFGPEDEKGRKIRNNYFKLDD</sequence>
<dbReference type="InterPro" id="IPR020019">
    <property type="entry name" value="AcTrfase_PglD-like"/>
</dbReference>
<reference evidence="2 3" key="1">
    <citation type="submission" date="2024-01" db="EMBL/GenBank/DDBJ databases">
        <title>Hyphobacterium bacterium isolated from marine sediment.</title>
        <authorList>
            <person name="Zhao S."/>
        </authorList>
    </citation>
    <scope>NUCLEOTIDE SEQUENCE [LARGE SCALE GENOMIC DNA]</scope>
    <source>
        <strain evidence="2 3">Y60-23</strain>
    </source>
</reference>
<gene>
    <name evidence="2" type="ORF">V0U35_10105</name>
</gene>
<dbReference type="InterPro" id="IPR001451">
    <property type="entry name" value="Hexapep"/>
</dbReference>
<accession>A0ABU7LZR3</accession>
<protein>
    <submittedName>
        <fullName evidence="2">Acetyltransferase</fullName>
    </submittedName>
</protein>
<dbReference type="Pfam" id="PF14602">
    <property type="entry name" value="Hexapep_2"/>
    <property type="match status" value="1"/>
</dbReference>
<dbReference type="PANTHER" id="PTHR43300">
    <property type="entry name" value="ACETYLTRANSFERASE"/>
    <property type="match status" value="1"/>
</dbReference>
<name>A0ABU7LZR3_9PROT</name>
<evidence type="ECO:0000256" key="1">
    <source>
        <dbReference type="ARBA" id="ARBA00007274"/>
    </source>
</evidence>
<dbReference type="Gene3D" id="2.160.10.10">
    <property type="entry name" value="Hexapeptide repeat proteins"/>
    <property type="match status" value="1"/>
</dbReference>
<dbReference type="Proteomes" id="UP001310692">
    <property type="component" value="Unassembled WGS sequence"/>
</dbReference>
<comment type="caution">
    <text evidence="2">The sequence shown here is derived from an EMBL/GenBank/DDBJ whole genome shotgun (WGS) entry which is preliminary data.</text>
</comment>
<dbReference type="InterPro" id="IPR050179">
    <property type="entry name" value="Trans_hexapeptide_repeat"/>
</dbReference>
<comment type="similarity">
    <text evidence="1">Belongs to the transferase hexapeptide repeat family.</text>
</comment>
<dbReference type="PANTHER" id="PTHR43300:SF4">
    <property type="entry name" value="ACYL-[ACYL-CARRIER-PROTEIN]--UDP-N-ACETYLGLUCOSAMINE O-ACYLTRANSFERASE"/>
    <property type="match status" value="1"/>
</dbReference>